<keyword evidence="3" id="KW-1185">Reference proteome</keyword>
<feature type="compositionally biased region" description="Polar residues" evidence="1">
    <location>
        <begin position="9"/>
        <end position="26"/>
    </location>
</feature>
<feature type="region of interest" description="Disordered" evidence="1">
    <location>
        <begin position="265"/>
        <end position="309"/>
    </location>
</feature>
<evidence type="ECO:0000256" key="1">
    <source>
        <dbReference type="SAM" id="MobiDB-lite"/>
    </source>
</evidence>
<dbReference type="Proteomes" id="UP001598448">
    <property type="component" value="Unassembled WGS sequence"/>
</dbReference>
<feature type="compositionally biased region" description="Basic and acidic residues" evidence="1">
    <location>
        <begin position="282"/>
        <end position="291"/>
    </location>
</feature>
<dbReference type="RefSeq" id="WP_386714060.1">
    <property type="nucleotide sequence ID" value="NZ_JBHXIJ010000094.1"/>
</dbReference>
<comment type="caution">
    <text evidence="2">The sequence shown here is derived from an EMBL/GenBank/DDBJ whole genome shotgun (WGS) entry which is preliminary data.</text>
</comment>
<protein>
    <recommendedName>
        <fullName evidence="4">ParB/Sulfiredoxin domain-containing protein</fullName>
    </recommendedName>
</protein>
<evidence type="ECO:0008006" key="4">
    <source>
        <dbReference type="Google" id="ProtNLM"/>
    </source>
</evidence>
<organism evidence="2 3">
    <name type="scientific">Streptomyces albidochromogenes</name>
    <dbReference type="NCBI Taxonomy" id="329524"/>
    <lineage>
        <taxon>Bacteria</taxon>
        <taxon>Bacillati</taxon>
        <taxon>Actinomycetota</taxon>
        <taxon>Actinomycetes</taxon>
        <taxon>Kitasatosporales</taxon>
        <taxon>Streptomycetaceae</taxon>
        <taxon>Streptomyces</taxon>
    </lineage>
</organism>
<dbReference type="InterPro" id="IPR036086">
    <property type="entry name" value="ParB/Sulfiredoxin_sf"/>
</dbReference>
<gene>
    <name evidence="2" type="ORF">ACFWJN_15450</name>
</gene>
<evidence type="ECO:0000313" key="3">
    <source>
        <dbReference type="Proteomes" id="UP001598448"/>
    </source>
</evidence>
<dbReference type="EMBL" id="JBHXIJ010000094">
    <property type="protein sequence ID" value="MFD5100337.1"/>
    <property type="molecule type" value="Genomic_DNA"/>
</dbReference>
<feature type="region of interest" description="Disordered" evidence="1">
    <location>
        <begin position="1"/>
        <end position="26"/>
    </location>
</feature>
<evidence type="ECO:0000313" key="2">
    <source>
        <dbReference type="EMBL" id="MFD5100337.1"/>
    </source>
</evidence>
<reference evidence="2 3" key="1">
    <citation type="submission" date="2024-09" db="EMBL/GenBank/DDBJ databases">
        <title>The Natural Products Discovery Center: Release of the First 8490 Sequenced Strains for Exploring Actinobacteria Biosynthetic Diversity.</title>
        <authorList>
            <person name="Kalkreuter E."/>
            <person name="Kautsar S.A."/>
            <person name="Yang D."/>
            <person name="Bader C.D."/>
            <person name="Teijaro C.N."/>
            <person name="Fluegel L."/>
            <person name="Davis C.M."/>
            <person name="Simpson J.R."/>
            <person name="Lauterbach L."/>
            <person name="Steele A.D."/>
            <person name="Gui C."/>
            <person name="Meng S."/>
            <person name="Li G."/>
            <person name="Viehrig K."/>
            <person name="Ye F."/>
            <person name="Su P."/>
            <person name="Kiefer A.F."/>
            <person name="Nichols A."/>
            <person name="Cepeda A.J."/>
            <person name="Yan W."/>
            <person name="Fan B."/>
            <person name="Jiang Y."/>
            <person name="Adhikari A."/>
            <person name="Zheng C.-J."/>
            <person name="Schuster L."/>
            <person name="Cowan T.M."/>
            <person name="Smanski M.J."/>
            <person name="Chevrette M.G."/>
            <person name="De Carvalho L.P.S."/>
            <person name="Shen B."/>
        </authorList>
    </citation>
    <scope>NUCLEOTIDE SEQUENCE [LARGE SCALE GENOMIC DNA]</scope>
    <source>
        <strain evidence="2 3">NPDC058348</strain>
    </source>
</reference>
<proteinExistence type="predicted"/>
<accession>A0ABW6FN82</accession>
<dbReference type="SUPFAM" id="SSF110849">
    <property type="entry name" value="ParB/Sulfiredoxin"/>
    <property type="match status" value="1"/>
</dbReference>
<name>A0ABW6FN82_9ACTN</name>
<sequence>MEQRDFSVTDLSLDSQNPRHAMPTPTTREAVSALLQKDPEKLSRLAQDIAEKGLNPTELPIVVHEDGKVVVIEGNRRLATLKALSDPSLVDDHRIRQQMGIIARRHSIPRIMRCVVAKSREEANHWITLRHTGEAEGVGVVPWTSEQKTRFAQKENATARALRFIEQVSEWYSTDSSLLQDIATVRSTRLTTLARLLSDPKVRNSLGFDFQNSGILADYDPEVMHSSVSKLFSDLATHLSVTRVKSKEQRSDYIGAIKDHLPQASERLPQPRLISPKVRSMNHGDHKEAKTSESQPAAPAPAASPPKRDKRVFQNAILKNVSPRTAKVLNEAKKIVIADSPNVAAIMIRAVIDITVTEAAERQGWRRRQDKLRERIGVALRHIDPDDADKQLDEARRMSQNDGALSVKNLHSFIHQWDVHPMILDITTLSAVYTPMLMKLDRYLGENPK</sequence>